<sequence>MLLRFLIIFLSFNLLACASQEDPPAEIICQLETCEETGGTAQGTSAEEEVPTSVTIPEPATTNDELSGSIITAVFDEDSQVFTLTALGLDTQLARFPSADFGRMLAMRDVAGVHNAYFAQGEGSKIIIYSGGMAGSVRNLASFGRIGATELPLVGGAQFNGDYAGFTTTRRINGRAQIDVDFKEATLSGRITQRIFRQRPDNIVDVVNPLSMLVLEQTTLKTDGTFGGETGGGQIVNGQELWNPASGSFTGLIGGANAGEVVGTVNVTHRTPSGGSFEEVGGFLATR</sequence>
<proteinExistence type="predicted"/>
<protein>
    <recommendedName>
        <fullName evidence="4">Transferrin-binding protein B C-lobe/N-lobe beta barrel domain-containing protein</fullName>
    </recommendedName>
</protein>
<gene>
    <name evidence="2" type="ORF">PFRI_21170</name>
</gene>
<evidence type="ECO:0000256" key="1">
    <source>
        <dbReference type="SAM" id="SignalP"/>
    </source>
</evidence>
<dbReference type="SUPFAM" id="SSF56925">
    <property type="entry name" value="OMPA-like"/>
    <property type="match status" value="1"/>
</dbReference>
<dbReference type="OrthoDB" id="9834105at2"/>
<evidence type="ECO:0000313" key="2">
    <source>
        <dbReference type="EMBL" id="OJI93646.1"/>
    </source>
</evidence>
<dbReference type="EMBL" id="MLCB01000137">
    <property type="protein sequence ID" value="OJI93646.1"/>
    <property type="molecule type" value="Genomic_DNA"/>
</dbReference>
<accession>A0A1L9NWI6</accession>
<comment type="caution">
    <text evidence="2">The sequence shown here is derived from an EMBL/GenBank/DDBJ whole genome shotgun (WGS) entry which is preliminary data.</text>
</comment>
<evidence type="ECO:0008006" key="4">
    <source>
        <dbReference type="Google" id="ProtNLM"/>
    </source>
</evidence>
<evidence type="ECO:0000313" key="3">
    <source>
        <dbReference type="Proteomes" id="UP000184514"/>
    </source>
</evidence>
<keyword evidence="3" id="KW-1185">Reference proteome</keyword>
<dbReference type="Gene3D" id="2.40.160.90">
    <property type="match status" value="1"/>
</dbReference>
<keyword evidence="1" id="KW-0732">Signal</keyword>
<dbReference type="STRING" id="696762.PFRI_21170"/>
<dbReference type="RefSeq" id="WP_072630677.1">
    <property type="nucleotide sequence ID" value="NZ_MLCB01000137.1"/>
</dbReference>
<organism evidence="2 3">
    <name type="scientific">Planktotalea frisia</name>
    <dbReference type="NCBI Taxonomy" id="696762"/>
    <lineage>
        <taxon>Bacteria</taxon>
        <taxon>Pseudomonadati</taxon>
        <taxon>Pseudomonadota</taxon>
        <taxon>Alphaproteobacteria</taxon>
        <taxon>Rhodobacterales</taxon>
        <taxon>Paracoccaceae</taxon>
        <taxon>Planktotalea</taxon>
    </lineage>
</organism>
<dbReference type="Proteomes" id="UP000184514">
    <property type="component" value="Unassembled WGS sequence"/>
</dbReference>
<dbReference type="InterPro" id="IPR011250">
    <property type="entry name" value="OMP/PagP_B-barrel"/>
</dbReference>
<feature type="signal peptide" evidence="1">
    <location>
        <begin position="1"/>
        <end position="16"/>
    </location>
</feature>
<name>A0A1L9NWI6_9RHOB</name>
<reference evidence="2 3" key="1">
    <citation type="submission" date="2016-10" db="EMBL/GenBank/DDBJ databases">
        <title>Genome sequence of Planktotalea frisia SH6-1.</title>
        <authorList>
            <person name="Poehlein A."/>
            <person name="Bakenhus I."/>
            <person name="Voget S."/>
            <person name="Brinkhoff T."/>
            <person name="Simon M."/>
        </authorList>
    </citation>
    <scope>NUCLEOTIDE SEQUENCE [LARGE SCALE GENOMIC DNA]</scope>
    <source>
        <strain evidence="2 3">SH6-1</strain>
    </source>
</reference>
<feature type="chain" id="PRO_5009887222" description="Transferrin-binding protein B C-lobe/N-lobe beta barrel domain-containing protein" evidence="1">
    <location>
        <begin position="17"/>
        <end position="287"/>
    </location>
</feature>
<dbReference type="AlphaFoldDB" id="A0A1L9NWI6"/>